<reference evidence="1" key="1">
    <citation type="submission" date="2015-09" db="EMBL/GenBank/DDBJ databases">
        <title>Draft Genome Sequences of Two Novel Amoeba-resistant Intranuclear Bacteria, Candidatus Berkiella cookevillensis and Candidatus Berkiella aquae.</title>
        <authorList>
            <person name="Mehari Y.T."/>
            <person name="Arivett B.A."/>
            <person name="Farone A.L."/>
            <person name="Gunderson J.H."/>
            <person name="Farone M.B."/>
        </authorList>
    </citation>
    <scope>NUCLEOTIDE SEQUENCE [LARGE SCALE GENOMIC DNA]</scope>
    <source>
        <strain evidence="1">CC99</strain>
    </source>
</reference>
<comment type="caution">
    <text evidence="1">The sequence shown here is derived from an EMBL/GenBank/DDBJ whole genome shotgun (WGS) entry which is preliminary data.</text>
</comment>
<evidence type="ECO:0000313" key="3">
    <source>
        <dbReference type="Proteomes" id="UP000051494"/>
    </source>
</evidence>
<dbReference type="EMBL" id="LKHV01000001">
    <property type="protein sequence ID" value="KRG20072.1"/>
    <property type="molecule type" value="Genomic_DNA"/>
</dbReference>
<sequence length="87" mass="10061">MDTKLIQKDLEQFQHLGLGGILNHIISSIRCAGHCIDITENQHFAKYLEESRKKGWLRPEQETLLSHMNALAHLPCNKHSVRDKRSM</sequence>
<evidence type="ECO:0000313" key="2">
    <source>
        <dbReference type="EMBL" id="MCS5708351.1"/>
    </source>
</evidence>
<protein>
    <submittedName>
        <fullName evidence="1">Uncharacterized protein</fullName>
    </submittedName>
</protein>
<reference evidence="2" key="3">
    <citation type="submission" date="2021-06" db="EMBL/GenBank/DDBJ databases">
        <title>Genomic Description and Analysis of Intracellular Bacteria, Candidatus Berkiella cookevillensis and Candidatus Berkiella aquae.</title>
        <authorList>
            <person name="Kidane D.T."/>
            <person name="Mehari Y.T."/>
            <person name="Rice F.C."/>
            <person name="Arivett B.A."/>
            <person name="Farone A.L."/>
            <person name="Berk S.G."/>
            <person name="Farone M.B."/>
        </authorList>
    </citation>
    <scope>NUCLEOTIDE SEQUENCE</scope>
    <source>
        <strain evidence="2">CC99</strain>
    </source>
</reference>
<proteinExistence type="predicted"/>
<dbReference type="Proteomes" id="UP000051494">
    <property type="component" value="Unassembled WGS sequence"/>
</dbReference>
<dbReference type="EMBL" id="LKHV02000001">
    <property type="protein sequence ID" value="MCS5708351.1"/>
    <property type="molecule type" value="Genomic_DNA"/>
</dbReference>
<gene>
    <name evidence="1" type="ORF">CC99x_00293</name>
    <name evidence="2" type="ORF">CC99x_005470</name>
</gene>
<organism evidence="1">
    <name type="scientific">Candidatus Berkiella cookevillensis</name>
    <dbReference type="NCBI Taxonomy" id="437022"/>
    <lineage>
        <taxon>Bacteria</taxon>
        <taxon>Pseudomonadati</taxon>
        <taxon>Pseudomonadota</taxon>
        <taxon>Gammaproteobacteria</taxon>
        <taxon>Candidatus Berkiellales</taxon>
        <taxon>Candidatus Berkiellaceae</taxon>
        <taxon>Candidatus Berkiella</taxon>
    </lineage>
</organism>
<dbReference type="RefSeq" id="WP_057622901.1">
    <property type="nucleotide sequence ID" value="NZ_LKHV02000001.1"/>
</dbReference>
<reference evidence="2" key="2">
    <citation type="journal article" date="2016" name="Genome Announc.">
        <title>Draft Genome Sequences of Two Novel Amoeba-Resistant Intranuclear Bacteria, 'Candidatus Berkiella cookevillensis' and 'Candidatus Berkiella aquae'.</title>
        <authorList>
            <person name="Mehari Y.T."/>
            <person name="Arivett B.A."/>
            <person name="Farone A.L."/>
            <person name="Gunderson J.H."/>
            <person name="Farone M.B."/>
        </authorList>
    </citation>
    <scope>NUCLEOTIDE SEQUENCE</scope>
    <source>
        <strain evidence="2">CC99</strain>
    </source>
</reference>
<evidence type="ECO:0000313" key="1">
    <source>
        <dbReference type="EMBL" id="KRG20072.1"/>
    </source>
</evidence>
<keyword evidence="3" id="KW-1185">Reference proteome</keyword>
<accession>A0A0Q9YVG4</accession>
<dbReference type="AlphaFoldDB" id="A0A0Q9YVG4"/>
<name>A0A0Q9YVG4_9GAMM</name>